<feature type="transmembrane region" description="Helical" evidence="2">
    <location>
        <begin position="119"/>
        <end position="138"/>
    </location>
</feature>
<feature type="transmembrane region" description="Helical" evidence="2">
    <location>
        <begin position="26"/>
        <end position="47"/>
    </location>
</feature>
<protein>
    <submittedName>
        <fullName evidence="3">DoxX family membrane protein</fullName>
    </submittedName>
</protein>
<keyword evidence="2" id="KW-0812">Transmembrane</keyword>
<dbReference type="RefSeq" id="WP_165298883.1">
    <property type="nucleotide sequence ID" value="NZ_JAAKZZ010000101.1"/>
</dbReference>
<name>A0A6G4WV74_9ACTN</name>
<dbReference type="Proteomes" id="UP000477722">
    <property type="component" value="Unassembled WGS sequence"/>
</dbReference>
<feature type="transmembrane region" description="Helical" evidence="2">
    <location>
        <begin position="158"/>
        <end position="178"/>
    </location>
</feature>
<sequence length="195" mass="20678">MLLHRKDPTAGARHSARGPDGPQTTAVARALAALRIGMGFVFLWAFFDKTFGWGYSTPAENAWADGGSPTEGFLSGVKVGPLESPLNGWAGDAWADWLFMAGLLGIGIALLAGVALRIAAVAGTVMMALMWAAEWPLAKHLSDGSPSMSTNPLVDYHVVYAAVLTVLAFAAAGATWGLGRLWARLPLVVRHPWLR</sequence>
<reference evidence="3 4" key="1">
    <citation type="submission" date="2020-02" db="EMBL/GenBank/DDBJ databases">
        <title>Whole-genome analyses of novel actinobacteria.</title>
        <authorList>
            <person name="Sahin N."/>
            <person name="Tatar D."/>
        </authorList>
    </citation>
    <scope>NUCLEOTIDE SEQUENCE [LARGE SCALE GENOMIC DNA]</scope>
    <source>
        <strain evidence="3 4">SB3404</strain>
    </source>
</reference>
<gene>
    <name evidence="3" type="ORF">G5C65_12640</name>
</gene>
<keyword evidence="4" id="KW-1185">Reference proteome</keyword>
<keyword evidence="2" id="KW-1133">Transmembrane helix</keyword>
<dbReference type="AlphaFoldDB" id="A0A6G4WV74"/>
<organism evidence="3 4">
    <name type="scientific">Streptomyces boncukensis</name>
    <dbReference type="NCBI Taxonomy" id="2711219"/>
    <lineage>
        <taxon>Bacteria</taxon>
        <taxon>Bacillati</taxon>
        <taxon>Actinomycetota</taxon>
        <taxon>Actinomycetes</taxon>
        <taxon>Kitasatosporales</taxon>
        <taxon>Streptomycetaceae</taxon>
        <taxon>Streptomyces</taxon>
    </lineage>
</organism>
<evidence type="ECO:0000313" key="4">
    <source>
        <dbReference type="Proteomes" id="UP000477722"/>
    </source>
</evidence>
<accession>A0A6G4WV74</accession>
<evidence type="ECO:0000256" key="2">
    <source>
        <dbReference type="SAM" id="Phobius"/>
    </source>
</evidence>
<evidence type="ECO:0000256" key="1">
    <source>
        <dbReference type="SAM" id="MobiDB-lite"/>
    </source>
</evidence>
<dbReference type="EMBL" id="JAAKZZ010000101">
    <property type="protein sequence ID" value="NGO69189.1"/>
    <property type="molecule type" value="Genomic_DNA"/>
</dbReference>
<evidence type="ECO:0000313" key="3">
    <source>
        <dbReference type="EMBL" id="NGO69189.1"/>
    </source>
</evidence>
<feature type="region of interest" description="Disordered" evidence="1">
    <location>
        <begin position="1"/>
        <end position="23"/>
    </location>
</feature>
<comment type="caution">
    <text evidence="3">The sequence shown here is derived from an EMBL/GenBank/DDBJ whole genome shotgun (WGS) entry which is preliminary data.</text>
</comment>
<proteinExistence type="predicted"/>
<feature type="transmembrane region" description="Helical" evidence="2">
    <location>
        <begin position="94"/>
        <end position="112"/>
    </location>
</feature>
<keyword evidence="2" id="KW-0472">Membrane</keyword>